<comment type="caution">
    <text evidence="2">The sequence shown here is derived from an EMBL/GenBank/DDBJ whole genome shotgun (WGS) entry which is preliminary data.</text>
</comment>
<proteinExistence type="predicted"/>
<accession>A0A1Y3GCT5</accession>
<protein>
    <submittedName>
        <fullName evidence="2">Uncharacterized protein</fullName>
    </submittedName>
</protein>
<reference evidence="2 3" key="1">
    <citation type="submission" date="2016-12" db="EMBL/GenBank/DDBJ databases">
        <title>Discovery of methanogenic haloarchaea.</title>
        <authorList>
            <person name="Sorokin D.Y."/>
            <person name="Makarova K.S."/>
            <person name="Abbas B."/>
            <person name="Ferrer M."/>
            <person name="Golyshin P.N."/>
        </authorList>
    </citation>
    <scope>NUCLEOTIDE SEQUENCE [LARGE SCALE GENOMIC DNA]</scope>
    <source>
        <strain evidence="2">AMET1</strain>
    </source>
</reference>
<keyword evidence="3" id="KW-1185">Reference proteome</keyword>
<dbReference type="Proteomes" id="UP000195137">
    <property type="component" value="Unassembled WGS sequence"/>
</dbReference>
<organism evidence="2 3">
    <name type="scientific">Methanonatronarchaeum thermophilum</name>
    <dbReference type="NCBI Taxonomy" id="1927129"/>
    <lineage>
        <taxon>Archaea</taxon>
        <taxon>Methanobacteriati</taxon>
        <taxon>Methanobacteriota</taxon>
        <taxon>Methanonatronarchaeia</taxon>
        <taxon>Methanonatronarchaeales</taxon>
        <taxon>Methanonatronarchaeaceae</taxon>
        <taxon>Methanonatronarchaeum</taxon>
    </lineage>
</organism>
<feature type="region of interest" description="Disordered" evidence="1">
    <location>
        <begin position="1"/>
        <end position="33"/>
    </location>
</feature>
<evidence type="ECO:0000313" key="3">
    <source>
        <dbReference type="Proteomes" id="UP000195137"/>
    </source>
</evidence>
<dbReference type="AlphaFoldDB" id="A0A1Y3GCT5"/>
<sequence length="33" mass="3840">MDTTYRSNLISPPPKQGNKILTKKRNKTNHKDD</sequence>
<name>A0A1Y3GCT5_9EURY</name>
<feature type="compositionally biased region" description="Basic residues" evidence="1">
    <location>
        <begin position="21"/>
        <end position="33"/>
    </location>
</feature>
<evidence type="ECO:0000256" key="1">
    <source>
        <dbReference type="SAM" id="MobiDB-lite"/>
    </source>
</evidence>
<feature type="compositionally biased region" description="Polar residues" evidence="1">
    <location>
        <begin position="1"/>
        <end position="10"/>
    </location>
</feature>
<gene>
    <name evidence="2" type="ORF">AMET1_0702</name>
</gene>
<dbReference type="EMBL" id="MRZU01000003">
    <property type="protein sequence ID" value="OUJ19050.1"/>
    <property type="molecule type" value="Genomic_DNA"/>
</dbReference>
<evidence type="ECO:0000313" key="2">
    <source>
        <dbReference type="EMBL" id="OUJ19050.1"/>
    </source>
</evidence>